<feature type="transmembrane region" description="Helical" evidence="1">
    <location>
        <begin position="210"/>
        <end position="228"/>
    </location>
</feature>
<evidence type="ECO:0008006" key="4">
    <source>
        <dbReference type="Google" id="ProtNLM"/>
    </source>
</evidence>
<feature type="transmembrane region" description="Helical" evidence="1">
    <location>
        <begin position="136"/>
        <end position="156"/>
    </location>
</feature>
<dbReference type="AlphaFoldDB" id="A0A7Y9WL25"/>
<protein>
    <recommendedName>
        <fullName evidence="4">4-amino-4-deoxy-L-arabinose transferase-like glycosyltransferase</fullName>
    </recommendedName>
</protein>
<evidence type="ECO:0000256" key="1">
    <source>
        <dbReference type="SAM" id="Phobius"/>
    </source>
</evidence>
<keyword evidence="1" id="KW-0812">Transmembrane</keyword>
<feature type="transmembrane region" description="Helical" evidence="1">
    <location>
        <begin position="404"/>
        <end position="422"/>
    </location>
</feature>
<evidence type="ECO:0000313" key="3">
    <source>
        <dbReference type="Proteomes" id="UP000540929"/>
    </source>
</evidence>
<comment type="caution">
    <text evidence="2">The sequence shown here is derived from an EMBL/GenBank/DDBJ whole genome shotgun (WGS) entry which is preliminary data.</text>
</comment>
<proteinExistence type="predicted"/>
<feature type="transmembrane region" description="Helical" evidence="1">
    <location>
        <begin position="26"/>
        <end position="47"/>
    </location>
</feature>
<keyword evidence="3" id="KW-1185">Reference proteome</keyword>
<keyword evidence="1" id="KW-1133">Transmembrane helix</keyword>
<evidence type="ECO:0000313" key="2">
    <source>
        <dbReference type="EMBL" id="NYH22303.1"/>
    </source>
</evidence>
<feature type="transmembrane region" description="Helical" evidence="1">
    <location>
        <begin position="317"/>
        <end position="338"/>
    </location>
</feature>
<reference evidence="2 3" key="1">
    <citation type="submission" date="2020-07" db="EMBL/GenBank/DDBJ databases">
        <title>Exploring microbial biodiversity for novel pathways involved in the catabolism of aromatic compounds derived from lignin.</title>
        <authorList>
            <person name="Elkins J."/>
        </authorList>
    </citation>
    <scope>NUCLEOTIDE SEQUENCE [LARGE SCALE GENOMIC DNA]</scope>
    <source>
        <strain evidence="2 3">H2C3C</strain>
    </source>
</reference>
<feature type="transmembrane region" description="Helical" evidence="1">
    <location>
        <begin position="101"/>
        <end position="124"/>
    </location>
</feature>
<feature type="transmembrane region" description="Helical" evidence="1">
    <location>
        <begin position="373"/>
        <end position="392"/>
    </location>
</feature>
<dbReference type="RefSeq" id="WP_179743393.1">
    <property type="nucleotide sequence ID" value="NZ_JACCAS010000001.1"/>
</dbReference>
<organism evidence="2 3">
    <name type="scientific">Paraburkholderia bryophila</name>
    <dbReference type="NCBI Taxonomy" id="420952"/>
    <lineage>
        <taxon>Bacteria</taxon>
        <taxon>Pseudomonadati</taxon>
        <taxon>Pseudomonadota</taxon>
        <taxon>Betaproteobacteria</taxon>
        <taxon>Burkholderiales</taxon>
        <taxon>Burkholderiaceae</taxon>
        <taxon>Paraburkholderia</taxon>
    </lineage>
</organism>
<dbReference type="Proteomes" id="UP000540929">
    <property type="component" value="Unassembled WGS sequence"/>
</dbReference>
<gene>
    <name evidence="2" type="ORF">GGD40_001782</name>
</gene>
<dbReference type="EMBL" id="JACCAS010000001">
    <property type="protein sequence ID" value="NYH22303.1"/>
    <property type="molecule type" value="Genomic_DNA"/>
</dbReference>
<accession>A0A7Y9WL25</accession>
<feature type="transmembrane region" description="Helical" evidence="1">
    <location>
        <begin position="350"/>
        <end position="367"/>
    </location>
</feature>
<keyword evidence="1" id="KW-0472">Membrane</keyword>
<sequence length="617" mass="68777">MKSNVQHADTPANRGLRRIDLNSRRAMKLACIFVPLLFGLYSLWLGADSNWDLYNYHLYNPFAWLHGKLLIDLAPAGMQSYFNPLMDVVLYTLNSHLPSRVVGFFMGVLHGLTFVLLVAIARQIWPALSNDNRYRVPILIAVAGCLTANFLSGLGNSMGDDTTALLNLGGLLTVLANWQRLAEVSFSATLVAIGSGLLVGLGAGLKLTNAVYAVALCLSLLSYPGNLVVRLRISFLFGVGVLIGIAITGGYWMFHMWELFGNPMYPQFGAIFHNPLTQQAAAADVRWLPRGLLETLLWPFIITADSHRVGETPIRQIIWPMVEVALCCVCVVFAGRWLKGNRERMFDPRQRLVVLFVALGFVLWMKLFSIYRYIVAIEVLAPMVFLLLLQCLLPERRAQRSGAILLAIASAVVVTGGGHTWGHEGWSDPLYHAQLPPLPQPERTTVVIYSDDAAWGWVATRFPDTVAFTQIESSFPATDAFRNRIPALARERGGPTFGMINGTYNWRQESVERVNRIALALGVNKTKRGCDAMRWVLSRLRFHAAVTTEHEPGEQCSLGIRDDDRRDITAENRDMAARTVPIFERNGFNLDVASCVPYRSGIGKGVQVYQWCRLSLR</sequence>
<feature type="transmembrane region" description="Helical" evidence="1">
    <location>
        <begin position="235"/>
        <end position="254"/>
    </location>
</feature>
<name>A0A7Y9WL25_9BURK</name>